<reference evidence="1" key="1">
    <citation type="submission" date="2023-10" db="EMBL/GenBank/DDBJ databases">
        <authorList>
            <person name="Guldener U."/>
        </authorList>
    </citation>
    <scope>NUCLEOTIDE SEQUENCE</scope>
    <source>
        <strain evidence="1">Mp4</strain>
    </source>
</reference>
<gene>
    <name evidence="1" type="ORF">MEPE_02520</name>
</gene>
<dbReference type="EMBL" id="OAPG01000004">
    <property type="protein sequence ID" value="SNX83812.1"/>
    <property type="molecule type" value="Genomic_DNA"/>
</dbReference>
<comment type="caution">
    <text evidence="1">The sequence shown here is derived from an EMBL/GenBank/DDBJ whole genome shotgun (WGS) entry which is preliminary data.</text>
</comment>
<proteinExistence type="predicted"/>
<organism evidence="1 2">
    <name type="scientific">Melanopsichium pennsylvanicum</name>
    <dbReference type="NCBI Taxonomy" id="63383"/>
    <lineage>
        <taxon>Eukaryota</taxon>
        <taxon>Fungi</taxon>
        <taxon>Dikarya</taxon>
        <taxon>Basidiomycota</taxon>
        <taxon>Ustilaginomycotina</taxon>
        <taxon>Ustilaginomycetes</taxon>
        <taxon>Ustilaginales</taxon>
        <taxon>Ustilaginaceae</taxon>
        <taxon>Melanopsichium</taxon>
    </lineage>
</organism>
<name>A0AAJ4XK56_9BASI</name>
<keyword evidence="2" id="KW-1185">Reference proteome</keyword>
<accession>A0AAJ4XK56</accession>
<dbReference type="AlphaFoldDB" id="A0AAJ4XK56"/>
<dbReference type="Proteomes" id="UP001294444">
    <property type="component" value="Unassembled WGS sequence"/>
</dbReference>
<evidence type="ECO:0000313" key="2">
    <source>
        <dbReference type="Proteomes" id="UP001294444"/>
    </source>
</evidence>
<protein>
    <submittedName>
        <fullName evidence="1">Uncharacterized protein</fullName>
    </submittedName>
</protein>
<evidence type="ECO:0000313" key="1">
    <source>
        <dbReference type="EMBL" id="SNX83812.1"/>
    </source>
</evidence>
<sequence>MKSQDNIGYYSLTGHFKLEAERIHFAASYLTGDAKEAWTAKCNHLERMLAAMDNPLVQNTLFQNLNCDQFLHWMENKIKDYNADDWCHGSPTAALVPQTTYGPTISPTGVAY</sequence>